<dbReference type="Pfam" id="PF18108">
    <property type="entry name" value="QSOX_Trx1"/>
    <property type="match status" value="1"/>
</dbReference>
<feature type="compositionally biased region" description="Basic and acidic residues" evidence="7">
    <location>
        <begin position="493"/>
        <end position="504"/>
    </location>
</feature>
<dbReference type="Pfam" id="PF24541">
    <property type="entry name" value="Thioredox_PDIA6_C"/>
    <property type="match status" value="1"/>
</dbReference>
<evidence type="ECO:0000256" key="4">
    <source>
        <dbReference type="ARBA" id="ARBA00023157"/>
    </source>
</evidence>
<feature type="signal peptide" evidence="8">
    <location>
        <begin position="1"/>
        <end position="22"/>
    </location>
</feature>
<keyword evidence="11" id="KW-1185">Reference proteome</keyword>
<dbReference type="GO" id="GO:0003756">
    <property type="term" value="F:protein disulfide isomerase activity"/>
    <property type="evidence" value="ECO:0007669"/>
    <property type="project" value="UniProtKB-EC"/>
</dbReference>
<evidence type="ECO:0000256" key="3">
    <source>
        <dbReference type="ARBA" id="ARBA00012723"/>
    </source>
</evidence>
<evidence type="ECO:0000256" key="6">
    <source>
        <dbReference type="ARBA" id="ARBA00023284"/>
    </source>
</evidence>
<keyword evidence="8" id="KW-0732">Signal</keyword>
<feature type="compositionally biased region" description="Basic and acidic residues" evidence="7">
    <location>
        <begin position="256"/>
        <end position="273"/>
    </location>
</feature>
<dbReference type="EMBL" id="ML995475">
    <property type="protein sequence ID" value="KAF2146775.1"/>
    <property type="molecule type" value="Genomic_DNA"/>
</dbReference>
<dbReference type="RefSeq" id="XP_033402484.1">
    <property type="nucleotide sequence ID" value="XM_033543823.1"/>
</dbReference>
<dbReference type="InterPro" id="IPR017937">
    <property type="entry name" value="Thioredoxin_CS"/>
</dbReference>
<dbReference type="Gene3D" id="3.40.30.10">
    <property type="entry name" value="Glutaredoxin"/>
    <property type="match status" value="2"/>
</dbReference>
<evidence type="ECO:0000256" key="5">
    <source>
        <dbReference type="ARBA" id="ARBA00023235"/>
    </source>
</evidence>
<organism evidence="10 11">
    <name type="scientific">Aplosporella prunicola CBS 121167</name>
    <dbReference type="NCBI Taxonomy" id="1176127"/>
    <lineage>
        <taxon>Eukaryota</taxon>
        <taxon>Fungi</taxon>
        <taxon>Dikarya</taxon>
        <taxon>Ascomycota</taxon>
        <taxon>Pezizomycotina</taxon>
        <taxon>Dothideomycetes</taxon>
        <taxon>Dothideomycetes incertae sedis</taxon>
        <taxon>Botryosphaeriales</taxon>
        <taxon>Aplosporellaceae</taxon>
        <taxon>Aplosporella</taxon>
    </lineage>
</organism>
<feature type="compositionally biased region" description="Basic and acidic residues" evidence="7">
    <location>
        <begin position="468"/>
        <end position="479"/>
    </location>
</feature>
<dbReference type="PROSITE" id="PS51352">
    <property type="entry name" value="THIOREDOXIN_2"/>
    <property type="match status" value="1"/>
</dbReference>
<keyword evidence="6" id="KW-0676">Redox-active center</keyword>
<keyword evidence="4" id="KW-1015">Disulfide bond</keyword>
<dbReference type="CDD" id="cd03002">
    <property type="entry name" value="PDI_a_MPD1_like"/>
    <property type="match status" value="1"/>
</dbReference>
<dbReference type="InterPro" id="IPR013766">
    <property type="entry name" value="Thioredoxin_domain"/>
</dbReference>
<dbReference type="EC" id="5.3.4.1" evidence="3"/>
<dbReference type="OrthoDB" id="10264505at2759"/>
<evidence type="ECO:0000259" key="9">
    <source>
        <dbReference type="PROSITE" id="PS51352"/>
    </source>
</evidence>
<dbReference type="PRINTS" id="PR00421">
    <property type="entry name" value="THIOREDOXIN"/>
</dbReference>
<dbReference type="PROSITE" id="PS00194">
    <property type="entry name" value="THIOREDOXIN_1"/>
    <property type="match status" value="1"/>
</dbReference>
<dbReference type="Pfam" id="PF00085">
    <property type="entry name" value="Thioredoxin"/>
    <property type="match status" value="1"/>
</dbReference>
<dbReference type="InterPro" id="IPR057305">
    <property type="entry name" value="Thioredox_PDIA6_C"/>
</dbReference>
<keyword evidence="5" id="KW-0413">Isomerase</keyword>
<dbReference type="InterPro" id="IPR041269">
    <property type="entry name" value="QSOX_Trx1"/>
</dbReference>
<feature type="compositionally biased region" description="Low complexity" evidence="7">
    <location>
        <begin position="287"/>
        <end position="301"/>
    </location>
</feature>
<evidence type="ECO:0000256" key="8">
    <source>
        <dbReference type="SAM" id="SignalP"/>
    </source>
</evidence>
<feature type="domain" description="Thioredoxin" evidence="9">
    <location>
        <begin position="14"/>
        <end position="143"/>
    </location>
</feature>
<protein>
    <recommendedName>
        <fullName evidence="3">protein disulfide-isomerase</fullName>
        <ecNumber evidence="3">5.3.4.1</ecNumber>
    </recommendedName>
</protein>
<dbReference type="GO" id="GO:0034976">
    <property type="term" value="P:response to endoplasmic reticulum stress"/>
    <property type="evidence" value="ECO:0007669"/>
    <property type="project" value="TreeGrafter"/>
</dbReference>
<dbReference type="SUPFAM" id="SSF52833">
    <property type="entry name" value="Thioredoxin-like"/>
    <property type="match status" value="2"/>
</dbReference>
<sequence length="504" mass="54590">MVCLKPLVAAAATLLLSAPVVAESMYSKSSPVVQVDAKNYDRLIAKSNHTSIVEFYAPWCGHCRNLKPAYEKAAKNLAGLAKVAAVNCDEDVNKNFCATMGVKGFPTLKVVRPGKKPGRPVVEDYQGARSAKAIVDYVADKIPNHVKRVGDKDIEGWLEENTEAPKAMLFTEKGTTSALLRSLAIDFLGSIEVAQVRNKEKATLEKFGVTKFPTLILLPGGDKEAIVYDGELKKEPMVAFFSQVASPNPDPAPSKGKADKTNGKDSKANDSKKSAFSAASKSHESADSSAAKATASTETLENNNPTESPDPNVVTDDTPLPVEIKDLPPTVPVLVTSSELETACLTSKARQCVLAFLPPQVNAEEPLPEDAQTALTSLGEVLKKHKKGGHQLFPIYRVPADNDSAEKLRKDLGLKKDGVGMLLLNAKKGWYKKYDGAEYSRNAVESWIDSLKMGEGKKEKLPKGLVVEAKEPAEDKEAKQQPVKIDVEDIMEEQEKQSPEHGEL</sequence>
<comment type="catalytic activity">
    <reaction evidence="1">
        <text>Catalyzes the rearrangement of -S-S- bonds in proteins.</text>
        <dbReference type="EC" id="5.3.4.1"/>
    </reaction>
</comment>
<evidence type="ECO:0000313" key="10">
    <source>
        <dbReference type="EMBL" id="KAF2146775.1"/>
    </source>
</evidence>
<name>A0A6A6BU31_9PEZI</name>
<reference evidence="10" key="1">
    <citation type="journal article" date="2020" name="Stud. Mycol.">
        <title>101 Dothideomycetes genomes: a test case for predicting lifestyles and emergence of pathogens.</title>
        <authorList>
            <person name="Haridas S."/>
            <person name="Albert R."/>
            <person name="Binder M."/>
            <person name="Bloem J."/>
            <person name="Labutti K."/>
            <person name="Salamov A."/>
            <person name="Andreopoulos B."/>
            <person name="Baker S."/>
            <person name="Barry K."/>
            <person name="Bills G."/>
            <person name="Bluhm B."/>
            <person name="Cannon C."/>
            <person name="Castanera R."/>
            <person name="Culley D."/>
            <person name="Daum C."/>
            <person name="Ezra D."/>
            <person name="Gonzalez J."/>
            <person name="Henrissat B."/>
            <person name="Kuo A."/>
            <person name="Liang C."/>
            <person name="Lipzen A."/>
            <person name="Lutzoni F."/>
            <person name="Magnuson J."/>
            <person name="Mondo S."/>
            <person name="Nolan M."/>
            <person name="Ohm R."/>
            <person name="Pangilinan J."/>
            <person name="Park H.-J."/>
            <person name="Ramirez L."/>
            <person name="Alfaro M."/>
            <person name="Sun H."/>
            <person name="Tritt A."/>
            <person name="Yoshinaga Y."/>
            <person name="Zwiers L.-H."/>
            <person name="Turgeon B."/>
            <person name="Goodwin S."/>
            <person name="Spatafora J."/>
            <person name="Crous P."/>
            <person name="Grigoriev I."/>
        </authorList>
    </citation>
    <scope>NUCLEOTIDE SEQUENCE</scope>
    <source>
        <strain evidence="10">CBS 121167</strain>
    </source>
</reference>
<dbReference type="AlphaFoldDB" id="A0A6A6BU31"/>
<evidence type="ECO:0000256" key="1">
    <source>
        <dbReference type="ARBA" id="ARBA00001182"/>
    </source>
</evidence>
<dbReference type="Proteomes" id="UP000799438">
    <property type="component" value="Unassembled WGS sequence"/>
</dbReference>
<evidence type="ECO:0000256" key="7">
    <source>
        <dbReference type="SAM" id="MobiDB-lite"/>
    </source>
</evidence>
<evidence type="ECO:0000313" key="11">
    <source>
        <dbReference type="Proteomes" id="UP000799438"/>
    </source>
</evidence>
<feature type="region of interest" description="Disordered" evidence="7">
    <location>
        <begin position="243"/>
        <end position="325"/>
    </location>
</feature>
<dbReference type="PANTHER" id="PTHR45815">
    <property type="entry name" value="PROTEIN DISULFIDE-ISOMERASE A6"/>
    <property type="match status" value="1"/>
</dbReference>
<comment type="subcellular location">
    <subcellularLocation>
        <location evidence="2">Endoplasmic reticulum lumen</location>
    </subcellularLocation>
</comment>
<accession>A0A6A6BU31</accession>
<evidence type="ECO:0000256" key="2">
    <source>
        <dbReference type="ARBA" id="ARBA00004319"/>
    </source>
</evidence>
<dbReference type="GeneID" id="54301320"/>
<proteinExistence type="predicted"/>
<feature type="region of interest" description="Disordered" evidence="7">
    <location>
        <begin position="468"/>
        <end position="504"/>
    </location>
</feature>
<feature type="chain" id="PRO_5025539803" description="protein disulfide-isomerase" evidence="8">
    <location>
        <begin position="23"/>
        <end position="504"/>
    </location>
</feature>
<gene>
    <name evidence="10" type="ORF">K452DRAFT_314999</name>
</gene>
<dbReference type="InterPro" id="IPR036249">
    <property type="entry name" value="Thioredoxin-like_sf"/>
</dbReference>
<dbReference type="GO" id="GO:0015035">
    <property type="term" value="F:protein-disulfide reductase activity"/>
    <property type="evidence" value="ECO:0007669"/>
    <property type="project" value="TreeGrafter"/>
</dbReference>
<dbReference type="PANTHER" id="PTHR45815:SF3">
    <property type="entry name" value="PROTEIN DISULFIDE-ISOMERASE A6"/>
    <property type="match status" value="1"/>
</dbReference>
<dbReference type="GO" id="GO:0005788">
    <property type="term" value="C:endoplasmic reticulum lumen"/>
    <property type="evidence" value="ECO:0007669"/>
    <property type="project" value="UniProtKB-SubCell"/>
</dbReference>